<dbReference type="KEGG" id="llh:I41_46330"/>
<evidence type="ECO:0000256" key="1">
    <source>
        <dbReference type="ARBA" id="ARBA00022801"/>
    </source>
</evidence>
<dbReference type="GO" id="GO:0052757">
    <property type="term" value="F:chondroitin hydrolase activity"/>
    <property type="evidence" value="ECO:0007669"/>
    <property type="project" value="TreeGrafter"/>
</dbReference>
<dbReference type="GO" id="GO:0102212">
    <property type="term" value="F:unsaturated chondroitin disaccharide hydrolase activity"/>
    <property type="evidence" value="ECO:0007669"/>
    <property type="project" value="UniProtKB-EC"/>
</dbReference>
<dbReference type="OrthoDB" id="428577at2"/>
<dbReference type="InterPro" id="IPR012341">
    <property type="entry name" value="6hp_glycosidase-like_sf"/>
</dbReference>
<dbReference type="EMBL" id="CP036339">
    <property type="protein sequence ID" value="QDT75423.1"/>
    <property type="molecule type" value="Genomic_DNA"/>
</dbReference>
<dbReference type="AlphaFoldDB" id="A0A517U475"/>
<dbReference type="Proteomes" id="UP000317909">
    <property type="component" value="Chromosome"/>
</dbReference>
<dbReference type="Gene3D" id="1.50.10.10">
    <property type="match status" value="1"/>
</dbReference>
<dbReference type="SUPFAM" id="SSF48208">
    <property type="entry name" value="Six-hairpin glycosidases"/>
    <property type="match status" value="1"/>
</dbReference>
<proteinExistence type="inferred from homology"/>
<dbReference type="RefSeq" id="WP_145435075.1">
    <property type="nucleotide sequence ID" value="NZ_CP036339.1"/>
</dbReference>
<dbReference type="InterPro" id="IPR052369">
    <property type="entry name" value="UG_Glycosaminoglycan_Hydrolase"/>
</dbReference>
<sequence length="462" mass="51381">MITLDSSLTPQSLLPACERLWSLATPKLRRIAAQFPHNAPSPVITRAGRYEPQGWTEWTRGFQYGSALLAFDATNDAELLAIGRDGARRDMAAHVLHFGVHDHGFNNVSTYGAMRRLILEGRLPNDANQLEYYELALKASAAVQASRWSSIESNGGHIYSFNGPHSLFSDTMRSLRVLAIGHQLGAQVRGENDAPINLLERLVKHARATALYNVYYGEGRDAYDISGRVAHESIFNVNDGRYRCPSTQQGYSPFTTWTRGLAWVILGYAEQLEFLDALSDADLDPFGGRGEIEALMVRAATATCDFFIEQTPTDGITYWDTGAPGLVRLGDYLDRSADPLNAHEPVDSSASAIACQGLLRFGRRLQERGECEAGDRYWLAGLTALRSLLQEPYLATDPQHDGILLHAIYHRPRNWDYTPPGSIVPHGEACMWGDYHLLEAALYVERLARNQPYYAFHLPLAA</sequence>
<dbReference type="PANTHER" id="PTHR36845">
    <property type="entry name" value="HYDROLASE, PUTATIVE (AFU_ORTHOLOGUE AFUA_7G05090)-RELATED"/>
    <property type="match status" value="1"/>
</dbReference>
<evidence type="ECO:0000313" key="4">
    <source>
        <dbReference type="Proteomes" id="UP000317909"/>
    </source>
</evidence>
<keyword evidence="4" id="KW-1185">Reference proteome</keyword>
<dbReference type="PANTHER" id="PTHR36845:SF1">
    <property type="entry name" value="HYDROLASE, PUTATIVE (AFU_ORTHOLOGUE AFUA_7G05090)-RELATED"/>
    <property type="match status" value="1"/>
</dbReference>
<dbReference type="GO" id="GO:0000272">
    <property type="term" value="P:polysaccharide catabolic process"/>
    <property type="evidence" value="ECO:0007669"/>
    <property type="project" value="TreeGrafter"/>
</dbReference>
<protein>
    <submittedName>
        <fullName evidence="3">Unsaturated chondroitin disaccharide hydrolase</fullName>
        <ecNumber evidence="3">3.2.1.180</ecNumber>
    </submittedName>
</protein>
<comment type="similarity">
    <text evidence="2">Belongs to the glycosyl hydrolase 88 family.</text>
</comment>
<accession>A0A517U475</accession>
<keyword evidence="1 3" id="KW-0378">Hydrolase</keyword>
<evidence type="ECO:0000256" key="2">
    <source>
        <dbReference type="ARBA" id="ARBA00038358"/>
    </source>
</evidence>
<organism evidence="3 4">
    <name type="scientific">Lacipirellula limnantheis</name>
    <dbReference type="NCBI Taxonomy" id="2528024"/>
    <lineage>
        <taxon>Bacteria</taxon>
        <taxon>Pseudomonadati</taxon>
        <taxon>Planctomycetota</taxon>
        <taxon>Planctomycetia</taxon>
        <taxon>Pirellulales</taxon>
        <taxon>Lacipirellulaceae</taxon>
        <taxon>Lacipirellula</taxon>
    </lineage>
</organism>
<reference evidence="3 4" key="1">
    <citation type="submission" date="2019-02" db="EMBL/GenBank/DDBJ databases">
        <title>Deep-cultivation of Planctomycetes and their phenomic and genomic characterization uncovers novel biology.</title>
        <authorList>
            <person name="Wiegand S."/>
            <person name="Jogler M."/>
            <person name="Boedeker C."/>
            <person name="Pinto D."/>
            <person name="Vollmers J."/>
            <person name="Rivas-Marin E."/>
            <person name="Kohn T."/>
            <person name="Peeters S.H."/>
            <person name="Heuer A."/>
            <person name="Rast P."/>
            <person name="Oberbeckmann S."/>
            <person name="Bunk B."/>
            <person name="Jeske O."/>
            <person name="Meyerdierks A."/>
            <person name="Storesund J.E."/>
            <person name="Kallscheuer N."/>
            <person name="Luecker S."/>
            <person name="Lage O.M."/>
            <person name="Pohl T."/>
            <person name="Merkel B.J."/>
            <person name="Hornburger P."/>
            <person name="Mueller R.-W."/>
            <person name="Bruemmer F."/>
            <person name="Labrenz M."/>
            <person name="Spormann A.M."/>
            <person name="Op den Camp H."/>
            <person name="Overmann J."/>
            <person name="Amann R."/>
            <person name="Jetten M.S.M."/>
            <person name="Mascher T."/>
            <person name="Medema M.H."/>
            <person name="Devos D.P."/>
            <person name="Kaster A.-K."/>
            <person name="Ovreas L."/>
            <person name="Rohde M."/>
            <person name="Galperin M.Y."/>
            <person name="Jogler C."/>
        </authorList>
    </citation>
    <scope>NUCLEOTIDE SEQUENCE [LARGE SCALE GENOMIC DNA]</scope>
    <source>
        <strain evidence="3 4">I41</strain>
    </source>
</reference>
<dbReference type="InterPro" id="IPR008928">
    <property type="entry name" value="6-hairpin_glycosidase_sf"/>
</dbReference>
<gene>
    <name evidence="3" type="primary">ugl</name>
    <name evidence="3" type="ORF">I41_46330</name>
</gene>
<evidence type="ECO:0000313" key="3">
    <source>
        <dbReference type="EMBL" id="QDT75423.1"/>
    </source>
</evidence>
<dbReference type="EC" id="3.2.1.180" evidence="3"/>
<keyword evidence="3" id="KW-0326">Glycosidase</keyword>
<name>A0A517U475_9BACT</name>